<evidence type="ECO:0008006" key="3">
    <source>
        <dbReference type="Google" id="ProtNLM"/>
    </source>
</evidence>
<dbReference type="EMBL" id="MSTR01000020">
    <property type="protein sequence ID" value="ONN40551.1"/>
    <property type="molecule type" value="Genomic_DNA"/>
</dbReference>
<dbReference type="RefSeq" id="WP_062805681.1">
    <property type="nucleotide sequence ID" value="NZ_CABMMO010000020.1"/>
</dbReference>
<evidence type="ECO:0000313" key="1">
    <source>
        <dbReference type="EMBL" id="ONN40551.1"/>
    </source>
</evidence>
<reference evidence="1 2" key="1">
    <citation type="submission" date="2016-12" db="EMBL/GenBank/DDBJ databases">
        <authorList>
            <person name="Song W.-J."/>
            <person name="Kurnit D.M."/>
        </authorList>
    </citation>
    <scope>NUCLEOTIDE SEQUENCE [LARGE SCALE GENOMIC DNA]</scope>
    <source>
        <strain evidence="1 2">CGB1038-1_S1</strain>
    </source>
</reference>
<accession>A0A1V2UBA7</accession>
<protein>
    <recommendedName>
        <fullName evidence="3">Protein-tyrosine-phosphatase</fullName>
    </recommendedName>
</protein>
<proteinExistence type="predicted"/>
<dbReference type="GO" id="GO:0004721">
    <property type="term" value="F:phosphoprotein phosphatase activity"/>
    <property type="evidence" value="ECO:0007669"/>
    <property type="project" value="InterPro"/>
</dbReference>
<gene>
    <name evidence="1" type="ORF">BTN92_14775</name>
</gene>
<dbReference type="InterPro" id="IPR029021">
    <property type="entry name" value="Prot-tyrosine_phosphatase-like"/>
</dbReference>
<dbReference type="Pfam" id="PF13350">
    <property type="entry name" value="Y_phosphatase3"/>
    <property type="match status" value="1"/>
</dbReference>
<dbReference type="InterPro" id="IPR016130">
    <property type="entry name" value="Tyr_Pase_AS"/>
</dbReference>
<sequence>METILKYGKRKVIVEMVKITNFRDIGGIKNRNGKEVLTNVFLRSGELSNLTEEDARHLETTYRLSKIVDLRGEDEIQARPDKTVPQTKYIHIDIMKDVADEGAGLEDFVKIGSPEKATNYMTKIYEDIALNPTSQKGYARFFQEVLTLDQEESLLFHCFAGKDRTGIAALLILESLDVPRKAIYVDYLRTNELRKKENALILAQAKKVHLNEGNLAALDVALNVDSSYLDRFYQVVEKEYGSIPTYLKQALAIDQLSLQAMNHQFLKG</sequence>
<evidence type="ECO:0000313" key="2">
    <source>
        <dbReference type="Proteomes" id="UP000189299"/>
    </source>
</evidence>
<dbReference type="OrthoDB" id="1188001at2"/>
<dbReference type="SUPFAM" id="SSF52799">
    <property type="entry name" value="(Phosphotyrosine protein) phosphatases II"/>
    <property type="match status" value="1"/>
</dbReference>
<dbReference type="AlphaFoldDB" id="A0A1V2UBA7"/>
<dbReference type="PROSITE" id="PS00383">
    <property type="entry name" value="TYR_PHOSPHATASE_1"/>
    <property type="match status" value="1"/>
</dbReference>
<organism evidence="1 2">
    <name type="scientific">Enterococcus mundtii</name>
    <dbReference type="NCBI Taxonomy" id="53346"/>
    <lineage>
        <taxon>Bacteria</taxon>
        <taxon>Bacillati</taxon>
        <taxon>Bacillota</taxon>
        <taxon>Bacilli</taxon>
        <taxon>Lactobacillales</taxon>
        <taxon>Enterococcaceae</taxon>
        <taxon>Enterococcus</taxon>
    </lineage>
</organism>
<comment type="caution">
    <text evidence="1">The sequence shown here is derived from an EMBL/GenBank/DDBJ whole genome shotgun (WGS) entry which is preliminary data.</text>
</comment>
<name>A0A1V2UBA7_ENTMU</name>
<dbReference type="STRING" id="53346.A5802_000042"/>
<dbReference type="Gene3D" id="3.90.190.10">
    <property type="entry name" value="Protein tyrosine phosphatase superfamily"/>
    <property type="match status" value="1"/>
</dbReference>
<dbReference type="InterPro" id="IPR026893">
    <property type="entry name" value="Tyr/Ser_Pase_IphP-type"/>
</dbReference>
<dbReference type="Proteomes" id="UP000189299">
    <property type="component" value="Unassembled WGS sequence"/>
</dbReference>